<dbReference type="Proteomes" id="UP001140206">
    <property type="component" value="Chromosome 2"/>
</dbReference>
<accession>A0AAV8F4K7</accession>
<feature type="region of interest" description="Disordered" evidence="1">
    <location>
        <begin position="105"/>
        <end position="178"/>
    </location>
</feature>
<evidence type="ECO:0000256" key="1">
    <source>
        <dbReference type="SAM" id="MobiDB-lite"/>
    </source>
</evidence>
<reference evidence="2" key="1">
    <citation type="submission" date="2022-08" db="EMBL/GenBank/DDBJ databases">
        <authorList>
            <person name="Marques A."/>
        </authorList>
    </citation>
    <scope>NUCLEOTIDE SEQUENCE</scope>
    <source>
        <strain evidence="2">RhyPub2mFocal</strain>
        <tissue evidence="2">Leaves</tissue>
    </source>
</reference>
<comment type="caution">
    <text evidence="2">The sequence shown here is derived from an EMBL/GenBank/DDBJ whole genome shotgun (WGS) entry which is preliminary data.</text>
</comment>
<name>A0AAV8F4K7_9POAL</name>
<dbReference type="EMBL" id="JAMFTS010000002">
    <property type="protein sequence ID" value="KAJ4788600.1"/>
    <property type="molecule type" value="Genomic_DNA"/>
</dbReference>
<proteinExistence type="predicted"/>
<keyword evidence="3" id="KW-1185">Reference proteome</keyword>
<evidence type="ECO:0000313" key="3">
    <source>
        <dbReference type="Proteomes" id="UP001140206"/>
    </source>
</evidence>
<dbReference type="AlphaFoldDB" id="A0AAV8F4K7"/>
<feature type="region of interest" description="Disordered" evidence="1">
    <location>
        <begin position="72"/>
        <end position="93"/>
    </location>
</feature>
<sequence length="241" mass="26815">MGCYPIGKKISKVVTKCYGGDDNHSAYNMPYSPPSIYQTRTMAKTVTFSNNNSVYIIPNEPVQNPGIPETYMTQPEPTQAPPPQPEMPKPKDQVPVKGWVRHVHAPDPHVPNQPDQVPSRGGIRFVHGPHPPSVNRSLPMQGPHPPSVNTSQPMQGPHEPNLSQHEPAQPHPVNGHAYGYGRYVPSPLPRWAATPKRHEYFSGEYRYYPTPVREGIYSIATDANRLTTMFSEENPNACTIA</sequence>
<organism evidence="2 3">
    <name type="scientific">Rhynchospora pubera</name>
    <dbReference type="NCBI Taxonomy" id="906938"/>
    <lineage>
        <taxon>Eukaryota</taxon>
        <taxon>Viridiplantae</taxon>
        <taxon>Streptophyta</taxon>
        <taxon>Embryophyta</taxon>
        <taxon>Tracheophyta</taxon>
        <taxon>Spermatophyta</taxon>
        <taxon>Magnoliopsida</taxon>
        <taxon>Liliopsida</taxon>
        <taxon>Poales</taxon>
        <taxon>Cyperaceae</taxon>
        <taxon>Cyperoideae</taxon>
        <taxon>Rhynchosporeae</taxon>
        <taxon>Rhynchospora</taxon>
    </lineage>
</organism>
<evidence type="ECO:0000313" key="2">
    <source>
        <dbReference type="EMBL" id="KAJ4788600.1"/>
    </source>
</evidence>
<feature type="compositionally biased region" description="Pro residues" evidence="1">
    <location>
        <begin position="78"/>
        <end position="87"/>
    </location>
</feature>
<protein>
    <submittedName>
        <fullName evidence="2">Groundhog protein 7</fullName>
    </submittedName>
</protein>
<gene>
    <name evidence="2" type="ORF">LUZ62_039846</name>
</gene>